<evidence type="ECO:0000313" key="2">
    <source>
        <dbReference type="EMBL" id="MPQ42304.1"/>
    </source>
</evidence>
<dbReference type="InterPro" id="IPR001173">
    <property type="entry name" value="Glyco_trans_2-like"/>
</dbReference>
<evidence type="ECO:0000313" key="3">
    <source>
        <dbReference type="Proteomes" id="UP000430345"/>
    </source>
</evidence>
<dbReference type="GO" id="GO:0016740">
    <property type="term" value="F:transferase activity"/>
    <property type="evidence" value="ECO:0007669"/>
    <property type="project" value="UniProtKB-KW"/>
</dbReference>
<protein>
    <submittedName>
        <fullName evidence="2">Glycosyltransferase</fullName>
    </submittedName>
</protein>
<reference evidence="2 3" key="1">
    <citation type="submission" date="2019-10" db="EMBL/GenBank/DDBJ databases">
        <title>The Genome Sequence of Clostridium tarantellae Isolated from Fish Brain.</title>
        <authorList>
            <person name="Bano L."/>
            <person name="Kiel M."/>
            <person name="Sales G."/>
            <person name="Doxey A.C."/>
            <person name="Mansfield M.J."/>
            <person name="Schiavone M."/>
            <person name="Rossetto O."/>
            <person name="Pirazzini M."/>
            <person name="Dobrindt U."/>
            <person name="Montecucco C."/>
        </authorList>
    </citation>
    <scope>NUCLEOTIDE SEQUENCE [LARGE SCALE GENOMIC DNA]</scope>
    <source>
        <strain evidence="2 3">DSM 3997</strain>
    </source>
</reference>
<dbReference type="RefSeq" id="WP_152886816.1">
    <property type="nucleotide sequence ID" value="NZ_WHJC01000003.1"/>
</dbReference>
<evidence type="ECO:0000259" key="1">
    <source>
        <dbReference type="Pfam" id="PF00535"/>
    </source>
</evidence>
<organism evidence="2 3">
    <name type="scientific">Clostridium tarantellae</name>
    <dbReference type="NCBI Taxonomy" id="39493"/>
    <lineage>
        <taxon>Bacteria</taxon>
        <taxon>Bacillati</taxon>
        <taxon>Bacillota</taxon>
        <taxon>Clostridia</taxon>
        <taxon>Eubacteriales</taxon>
        <taxon>Clostridiaceae</taxon>
        <taxon>Clostridium</taxon>
    </lineage>
</organism>
<dbReference type="SUPFAM" id="SSF53448">
    <property type="entry name" value="Nucleotide-diphospho-sugar transferases"/>
    <property type="match status" value="1"/>
</dbReference>
<keyword evidence="2" id="KW-0808">Transferase</keyword>
<dbReference type="InterPro" id="IPR029044">
    <property type="entry name" value="Nucleotide-diphossugar_trans"/>
</dbReference>
<dbReference type="PANTHER" id="PTHR22916">
    <property type="entry name" value="GLYCOSYLTRANSFERASE"/>
    <property type="match status" value="1"/>
</dbReference>
<feature type="domain" description="Glycosyltransferase 2-like" evidence="1">
    <location>
        <begin position="7"/>
        <end position="108"/>
    </location>
</feature>
<proteinExistence type="predicted"/>
<sequence>MYEYEVTVFTPTYNRGYIIEKLYKSLKNQSDKRFEWIVIDDGSEDCTKDLFEKWIKEKNEFTINYQNIINGGKHRAINKGVELAKGKLFFIVDSDDYLTNDAISNLIKVEKTLNGTNEKFAGIAALRGFNEKKIIGTTFKGYTIDATSLEREKYNINGDKAEAFYTHILKKYKFPEFNGEKFLTENVVWNEIAFDGYKLRWFNEIIYICNYLEDGLTSNVKNLFINNPKGYAYMIKQNIKHNKKRFQFRVYAYLNYFLQMENKISLEKMAINLEINKFFLIVIIELWRLKRKIKGENYEG</sequence>
<comment type="caution">
    <text evidence="2">The sequence shown here is derived from an EMBL/GenBank/DDBJ whole genome shotgun (WGS) entry which is preliminary data.</text>
</comment>
<dbReference type="AlphaFoldDB" id="A0A6I1MHH5"/>
<dbReference type="Pfam" id="PF00535">
    <property type="entry name" value="Glycos_transf_2"/>
    <property type="match status" value="1"/>
</dbReference>
<dbReference type="Proteomes" id="UP000430345">
    <property type="component" value="Unassembled WGS sequence"/>
</dbReference>
<name>A0A6I1MHH5_9CLOT</name>
<accession>A0A6I1MHH5</accession>
<dbReference type="OrthoDB" id="9810303at2"/>
<gene>
    <name evidence="2" type="ORF">GBZ86_00800</name>
</gene>
<dbReference type="CDD" id="cd00761">
    <property type="entry name" value="Glyco_tranf_GTA_type"/>
    <property type="match status" value="1"/>
</dbReference>
<dbReference type="Gene3D" id="3.90.550.10">
    <property type="entry name" value="Spore Coat Polysaccharide Biosynthesis Protein SpsA, Chain A"/>
    <property type="match status" value="1"/>
</dbReference>
<dbReference type="EMBL" id="WHJC01000003">
    <property type="protein sequence ID" value="MPQ42304.1"/>
    <property type="molecule type" value="Genomic_DNA"/>
</dbReference>
<keyword evidence="3" id="KW-1185">Reference proteome</keyword>